<dbReference type="AlphaFoldDB" id="Q7FB03"/>
<feature type="compositionally biased region" description="Polar residues" evidence="1">
    <location>
        <begin position="298"/>
        <end position="319"/>
    </location>
</feature>
<feature type="region of interest" description="Disordered" evidence="1">
    <location>
        <begin position="1"/>
        <end position="31"/>
    </location>
</feature>
<reference evidence="3" key="1">
    <citation type="journal article" date="2005" name="Nature">
        <title>The map-based sequence of the rice genome.</title>
        <authorList>
            <consortium name="International rice genome sequencing project (IRGSP)"/>
            <person name="Matsumoto T."/>
            <person name="Wu J."/>
            <person name="Kanamori H."/>
            <person name="Katayose Y."/>
            <person name="Fujisawa M."/>
            <person name="Namiki N."/>
            <person name="Mizuno H."/>
            <person name="Yamamoto K."/>
            <person name="Antonio B.A."/>
            <person name="Baba T."/>
            <person name="Sakata K."/>
            <person name="Nagamura Y."/>
            <person name="Aoki H."/>
            <person name="Arikawa K."/>
            <person name="Arita K."/>
            <person name="Bito T."/>
            <person name="Chiden Y."/>
            <person name="Fujitsuka N."/>
            <person name="Fukunaka R."/>
            <person name="Hamada M."/>
            <person name="Harada C."/>
            <person name="Hayashi A."/>
            <person name="Hijishita S."/>
            <person name="Honda M."/>
            <person name="Hosokawa S."/>
            <person name="Ichikawa Y."/>
            <person name="Idonuma A."/>
            <person name="Iijima M."/>
            <person name="Ikeda M."/>
            <person name="Ikeno M."/>
            <person name="Ito K."/>
            <person name="Ito S."/>
            <person name="Ito T."/>
            <person name="Ito Y."/>
            <person name="Ito Y."/>
            <person name="Iwabuchi A."/>
            <person name="Kamiya K."/>
            <person name="Karasawa W."/>
            <person name="Kurita K."/>
            <person name="Katagiri S."/>
            <person name="Kikuta A."/>
            <person name="Kobayashi H."/>
            <person name="Kobayashi N."/>
            <person name="Machita K."/>
            <person name="Maehara T."/>
            <person name="Masukawa M."/>
            <person name="Mizubayashi T."/>
            <person name="Mukai Y."/>
            <person name="Nagasaki H."/>
            <person name="Nagata Y."/>
            <person name="Naito S."/>
            <person name="Nakashima M."/>
            <person name="Nakama Y."/>
            <person name="Nakamichi Y."/>
            <person name="Nakamura M."/>
            <person name="Meguro A."/>
            <person name="Negishi M."/>
            <person name="Ohta I."/>
            <person name="Ohta T."/>
            <person name="Okamoto M."/>
            <person name="Ono N."/>
            <person name="Saji S."/>
            <person name="Sakaguchi M."/>
            <person name="Sakai K."/>
            <person name="Shibata M."/>
            <person name="Shimokawa T."/>
            <person name="Song J."/>
            <person name="Takazaki Y."/>
            <person name="Terasawa K."/>
            <person name="Tsugane M."/>
            <person name="Tsuji K."/>
            <person name="Ueda S."/>
            <person name="Waki K."/>
            <person name="Yamagata H."/>
            <person name="Yamamoto M."/>
            <person name="Yamamoto S."/>
            <person name="Yamane H."/>
            <person name="Yoshiki S."/>
            <person name="Yoshihara R."/>
            <person name="Yukawa K."/>
            <person name="Zhong H."/>
            <person name="Yano M."/>
            <person name="Yuan Q."/>
            <person name="Ouyang S."/>
            <person name="Liu J."/>
            <person name="Jones K.M."/>
            <person name="Gansberger K."/>
            <person name="Moffat K."/>
            <person name="Hill J."/>
            <person name="Bera J."/>
            <person name="Fadrosh D."/>
            <person name="Jin S."/>
            <person name="Johri S."/>
            <person name="Kim M."/>
            <person name="Overton L."/>
            <person name="Reardon M."/>
            <person name="Tsitrin T."/>
            <person name="Vuong H."/>
            <person name="Weaver B."/>
            <person name="Ciecko A."/>
            <person name="Tallon L."/>
            <person name="Jackson J."/>
            <person name="Pai G."/>
            <person name="Aken S.V."/>
            <person name="Utterback T."/>
            <person name="Reidmuller S."/>
            <person name="Feldblyum T."/>
            <person name="Hsiao J."/>
            <person name="Zismann V."/>
            <person name="Iobst S."/>
            <person name="de Vazeille A.R."/>
            <person name="Buell C.R."/>
            <person name="Ying K."/>
            <person name="Li Y."/>
            <person name="Lu T."/>
            <person name="Huang Y."/>
            <person name="Zhao Q."/>
            <person name="Feng Q."/>
            <person name="Zhang L."/>
            <person name="Zhu J."/>
            <person name="Weng Q."/>
            <person name="Mu J."/>
            <person name="Lu Y."/>
            <person name="Fan D."/>
            <person name="Liu Y."/>
            <person name="Guan J."/>
            <person name="Zhang Y."/>
            <person name="Yu S."/>
            <person name="Liu X."/>
            <person name="Zhang Y."/>
            <person name="Hong G."/>
            <person name="Han B."/>
            <person name="Choisne N."/>
            <person name="Demange N."/>
            <person name="Orjeda G."/>
            <person name="Samain S."/>
            <person name="Cattolico L."/>
            <person name="Pelletier E."/>
            <person name="Couloux A."/>
            <person name="Segurens B."/>
            <person name="Wincker P."/>
            <person name="D'Hont A."/>
            <person name="Scarpelli C."/>
            <person name="Weissenbach J."/>
            <person name="Salanoubat M."/>
            <person name="Quetier F."/>
            <person name="Yu Y."/>
            <person name="Kim H.R."/>
            <person name="Rambo T."/>
            <person name="Currie J."/>
            <person name="Collura K."/>
            <person name="Luo M."/>
            <person name="Yang T."/>
            <person name="Ammiraju J.S.S."/>
            <person name="Engler F."/>
            <person name="Soderlund C."/>
            <person name="Wing R.A."/>
            <person name="Palmer L.E."/>
            <person name="de la Bastide M."/>
            <person name="Spiegel L."/>
            <person name="Nascimento L."/>
            <person name="Zutavern T."/>
            <person name="O'Shaughnessy A."/>
            <person name="Dike S."/>
            <person name="Dedhia N."/>
            <person name="Preston R."/>
            <person name="Balija V."/>
            <person name="McCombie W.R."/>
            <person name="Chow T."/>
            <person name="Chen H."/>
            <person name="Chung M."/>
            <person name="Chen C."/>
            <person name="Shaw J."/>
            <person name="Wu H."/>
            <person name="Hsiao K."/>
            <person name="Chao Y."/>
            <person name="Chu M."/>
            <person name="Cheng C."/>
            <person name="Hour A."/>
            <person name="Lee P."/>
            <person name="Lin S."/>
            <person name="Lin Y."/>
            <person name="Liou J."/>
            <person name="Liu S."/>
            <person name="Hsing Y."/>
            <person name="Raghuvanshi S."/>
            <person name="Mohanty A."/>
            <person name="Bharti A.K."/>
            <person name="Gaur A."/>
            <person name="Gupta V."/>
            <person name="Kumar D."/>
            <person name="Ravi V."/>
            <person name="Vij S."/>
            <person name="Kapur A."/>
            <person name="Khurana P."/>
            <person name="Khurana P."/>
            <person name="Khurana J.P."/>
            <person name="Tyagi A.K."/>
            <person name="Gaikwad K."/>
            <person name="Singh A."/>
            <person name="Dalal V."/>
            <person name="Srivastava S."/>
            <person name="Dixit A."/>
            <person name="Pal A.K."/>
            <person name="Ghazi I.A."/>
            <person name="Yadav M."/>
            <person name="Pandit A."/>
            <person name="Bhargava A."/>
            <person name="Sureshbabu K."/>
            <person name="Batra K."/>
            <person name="Sharma T.R."/>
            <person name="Mohapatra T."/>
            <person name="Singh N.K."/>
            <person name="Messing J."/>
            <person name="Nelson A.B."/>
            <person name="Fuks G."/>
            <person name="Kavchok S."/>
            <person name="Keizer G."/>
            <person name="Linton E."/>
            <person name="Llaca V."/>
            <person name="Song R."/>
            <person name="Tanyolac B."/>
            <person name="Young S."/>
            <person name="Ho-Il K."/>
            <person name="Hahn J.H."/>
            <person name="Sangsakoo G."/>
            <person name="Vanavichit A."/>
            <person name="de Mattos Luiz.A.T."/>
            <person name="Zimmer P.D."/>
            <person name="Malone G."/>
            <person name="Dellagostin O."/>
            <person name="de Oliveira A.C."/>
            <person name="Bevan M."/>
            <person name="Bancroft I."/>
            <person name="Minx P."/>
            <person name="Cordum H."/>
            <person name="Wilson R."/>
            <person name="Cheng Z."/>
            <person name="Jin W."/>
            <person name="Jiang J."/>
            <person name="Leong S.A."/>
            <person name="Iwama H."/>
            <person name="Gojobori T."/>
            <person name="Itoh T."/>
            <person name="Niimura Y."/>
            <person name="Fujii Y."/>
            <person name="Habara T."/>
            <person name="Sakai H."/>
            <person name="Sato Y."/>
            <person name="Wilson G."/>
            <person name="Kumar K."/>
            <person name="McCouch S."/>
            <person name="Juretic N."/>
            <person name="Hoen D."/>
            <person name="Wright S."/>
            <person name="Bruskiewich R."/>
            <person name="Bureau T."/>
            <person name="Miyao A."/>
            <person name="Hirochika H."/>
            <person name="Nishikawa T."/>
            <person name="Kadowaki K."/>
            <person name="Sugiura M."/>
            <person name="Burr B."/>
            <person name="Sasaki T."/>
        </authorList>
    </citation>
    <scope>NUCLEOTIDE SEQUENCE [LARGE SCALE GENOMIC DNA]</scope>
    <source>
        <strain evidence="3">cv. Nipponbare</strain>
    </source>
</reference>
<dbReference type="Proteomes" id="UP000000763">
    <property type="component" value="Chromosome 4"/>
</dbReference>
<proteinExistence type="predicted"/>
<accession>Q7FB03</accession>
<evidence type="ECO:0000313" key="2">
    <source>
        <dbReference type="EMBL" id="CAE02714.2"/>
    </source>
</evidence>
<reference evidence="3" key="2">
    <citation type="journal article" date="2008" name="Nucleic Acids Res.">
        <title>The rice annotation project database (RAP-DB): 2008 update.</title>
        <authorList>
            <consortium name="The rice annotation project (RAP)"/>
        </authorList>
    </citation>
    <scope>GENOME REANNOTATION</scope>
    <source>
        <strain evidence="3">cv. Nipponbare</strain>
    </source>
</reference>
<feature type="region of interest" description="Disordered" evidence="1">
    <location>
        <begin position="260"/>
        <end position="323"/>
    </location>
</feature>
<evidence type="ECO:0000256" key="1">
    <source>
        <dbReference type="SAM" id="MobiDB-lite"/>
    </source>
</evidence>
<name>Q7FB03_ORYSJ</name>
<sequence>MSKQHDMSISGGTSGATSGQNPRTQNHLPTTRQVITVVDESEKVWEEFFGLKSIQEFGNEHPHRPGTTGYIEKEEIWAQEDDATAAANVPIPFTDISEVLARNWARPSGKVNQDDTITFPKQNDATVYQQLKRKISIEEMDACMKEPFKEVIQELKQDMDARDVALCILVVRVTPTFLSEVAKGMAYIPSSIERVHNVDLMAGYAKLIRSNIRSIHESMDSCACDSEHQNVEEVFFLAAYPALSIWLSIDPVAMNDGQGYFAGKPAKPNDKEQQAGDEETQAVDAQTPGDYFLGPPANLQQQPAAKQSADQNRSSTTLVKVTCDGPKPSPLTVLGLVSDQWSLVSPVTFDGWPAVSGDIHL</sequence>
<protein>
    <submittedName>
        <fullName evidence="2">OSJNBa0055H05.1 protein</fullName>
    </submittedName>
</protein>
<evidence type="ECO:0000313" key="3">
    <source>
        <dbReference type="Proteomes" id="UP000000763"/>
    </source>
</evidence>
<organism evidence="2 3">
    <name type="scientific">Oryza sativa subsp. japonica</name>
    <name type="common">Rice</name>
    <dbReference type="NCBI Taxonomy" id="39947"/>
    <lineage>
        <taxon>Eukaryota</taxon>
        <taxon>Viridiplantae</taxon>
        <taxon>Streptophyta</taxon>
        <taxon>Embryophyta</taxon>
        <taxon>Tracheophyta</taxon>
        <taxon>Spermatophyta</taxon>
        <taxon>Magnoliopsida</taxon>
        <taxon>Liliopsida</taxon>
        <taxon>Poales</taxon>
        <taxon>Poaceae</taxon>
        <taxon>BOP clade</taxon>
        <taxon>Oryzoideae</taxon>
        <taxon>Oryzeae</taxon>
        <taxon>Oryzinae</taxon>
        <taxon>Oryza</taxon>
        <taxon>Oryza sativa</taxon>
    </lineage>
</organism>
<gene>
    <name evidence="2" type="primary">OSJNBa0055H05.1</name>
</gene>
<feature type="compositionally biased region" description="Low complexity" evidence="1">
    <location>
        <begin position="8"/>
        <end position="19"/>
    </location>
</feature>
<dbReference type="EMBL" id="AL606601">
    <property type="protein sequence ID" value="CAE02714.2"/>
    <property type="molecule type" value="Genomic_DNA"/>
</dbReference>
<feature type="compositionally biased region" description="Polar residues" evidence="1">
    <location>
        <begin position="20"/>
        <end position="31"/>
    </location>
</feature>